<evidence type="ECO:0000313" key="2">
    <source>
        <dbReference type="Proteomes" id="UP001480082"/>
    </source>
</evidence>
<dbReference type="Proteomes" id="UP001480082">
    <property type="component" value="Unassembled WGS sequence"/>
</dbReference>
<organism evidence="1 2">
    <name type="scientific">Mesorhizobium australicum</name>
    <dbReference type="NCBI Taxonomy" id="536018"/>
    <lineage>
        <taxon>Bacteria</taxon>
        <taxon>Pseudomonadati</taxon>
        <taxon>Pseudomonadota</taxon>
        <taxon>Alphaproteobacteria</taxon>
        <taxon>Hyphomicrobiales</taxon>
        <taxon>Phyllobacteriaceae</taxon>
        <taxon>Mesorhizobium</taxon>
    </lineage>
</organism>
<sequence length="236" mass="25556">MFQSRRPLGILELDEGLPAESSLRVPRPGGLLNPATFDRPIVTEIVEGAWPDMVIRGDPSLEGACVAAARRMVERGAAVISSDCGFFIRHQAAVAAAVNVPVVMSSLLLVPTLLRQLAHPHKLAVVTADSRHFGEELLSLDNPRDRARVVIGGVEGGEFLHNALMRPPIQTKVDQIESEVSACVAQLRAEHPEIGMLLMECTGFPYVTNALRRHTGLPAYDITDLCRLTLAAVCLD</sequence>
<proteinExistence type="predicted"/>
<accession>A0ACC6T9E9</accession>
<keyword evidence="2" id="KW-1185">Reference proteome</keyword>
<name>A0ACC6T9E9_9HYPH</name>
<reference evidence="1 2" key="1">
    <citation type="journal article" date="2024" name="Proc. Natl. Acad. Sci. U.S.A.">
        <title>The evolutionary genomics of adaptation to stress in wild rhizobium bacteria.</title>
        <authorList>
            <person name="Kehlet-Delgado H."/>
            <person name="Montoya A.P."/>
            <person name="Jensen K.T."/>
            <person name="Wendlandt C.E."/>
            <person name="Dexheimer C."/>
            <person name="Roberts M."/>
            <person name="Torres Martinez L."/>
            <person name="Friesen M.L."/>
            <person name="Griffitts J.S."/>
            <person name="Porter S.S."/>
        </authorList>
    </citation>
    <scope>NUCLEOTIDE SEQUENCE [LARGE SCALE GENOMIC DNA]</scope>
    <source>
        <strain evidence="1 2">M0468</strain>
    </source>
</reference>
<evidence type="ECO:0000313" key="1">
    <source>
        <dbReference type="EMBL" id="MER9288531.1"/>
    </source>
</evidence>
<dbReference type="EMBL" id="JAMYRI010000042">
    <property type="protein sequence ID" value="MER9288531.1"/>
    <property type="molecule type" value="Genomic_DNA"/>
</dbReference>
<protein>
    <submittedName>
        <fullName evidence="1">Uncharacterized protein</fullName>
    </submittedName>
</protein>
<gene>
    <name evidence="1" type="ORF">NKI81_32450</name>
</gene>
<comment type="caution">
    <text evidence="1">The sequence shown here is derived from an EMBL/GenBank/DDBJ whole genome shotgun (WGS) entry which is preliminary data.</text>
</comment>